<protein>
    <submittedName>
        <fullName evidence="4">FAD/NAD(P)-binding oxidoreductase</fullName>
    </submittedName>
</protein>
<dbReference type="SUPFAM" id="SSF54373">
    <property type="entry name" value="FAD-linked reductases, C-terminal domain"/>
    <property type="match status" value="1"/>
</dbReference>
<dbReference type="InterPro" id="IPR036188">
    <property type="entry name" value="FAD/NAD-bd_sf"/>
</dbReference>
<evidence type="ECO:0000259" key="1">
    <source>
        <dbReference type="Pfam" id="PF01266"/>
    </source>
</evidence>
<dbReference type="Gene3D" id="3.50.50.60">
    <property type="entry name" value="FAD/NAD(P)-binding domain"/>
    <property type="match status" value="1"/>
</dbReference>
<dbReference type="PANTHER" id="PTHR42720:SF1">
    <property type="entry name" value="GLYCEROL 3-PHOSPHATE OXIDASE"/>
    <property type="match status" value="1"/>
</dbReference>
<dbReference type="Proteomes" id="UP000266260">
    <property type="component" value="Unassembled WGS sequence"/>
</dbReference>
<dbReference type="EMBL" id="QXIU01000093">
    <property type="protein sequence ID" value="RIE12056.1"/>
    <property type="molecule type" value="Genomic_DNA"/>
</dbReference>
<feature type="domain" description="BFD-like [2Fe-2S]-binding" evidence="2">
    <location>
        <begin position="407"/>
        <end position="459"/>
    </location>
</feature>
<evidence type="ECO:0000313" key="5">
    <source>
        <dbReference type="Proteomes" id="UP000266260"/>
    </source>
</evidence>
<keyword evidence="5" id="KW-1185">Reference proteome</keyword>
<organism evidence="4 6">
    <name type="scientific">Candidatus Cryosericum odellii</name>
    <dbReference type="NCBI Taxonomy" id="2290917"/>
    <lineage>
        <taxon>Bacteria</taxon>
        <taxon>Pseudomonadati</taxon>
        <taxon>Caldisericota/Cryosericota group</taxon>
        <taxon>Candidatus Cryosericota</taxon>
        <taxon>Candidatus Cryosericia</taxon>
        <taxon>Candidatus Cryosericales</taxon>
        <taxon>Candidatus Cryosericaceae</taxon>
        <taxon>Candidatus Cryosericum</taxon>
    </lineage>
</organism>
<dbReference type="PANTHER" id="PTHR42720">
    <property type="entry name" value="GLYCEROL-3-PHOSPHATE DEHYDROGENASE"/>
    <property type="match status" value="1"/>
</dbReference>
<feature type="domain" description="FAD dependent oxidoreductase" evidence="1">
    <location>
        <begin position="12"/>
        <end position="360"/>
    </location>
</feature>
<sequence>MTDLPARGQMLDVVIVGAGVVGCATARELSRYRLNVAVCERAAEASQGGPTKANTGIVHAGYDPIPGTLMARLNVRGNAMYDQLTEDLGVHMEHHGTLVVAFSPSERGHLEELLARGRANGVPGLRILERSELMELEPNLSPEANSALFAATGGTVEPYELTLALAENAALNGVEFLFEHLVRSLEAIPGGWRVNAGERVLETRFVVNAAGLFADDVSRMAGAGDFHIHPRLGQYLLLEDRADYDVQHPVFQVPTPMGKGIVVSRTPDGNIIAGPTADDVQDKDDLATTADGLARVLAGARKSIPCLDTRQLVAEFTGARAVIVGHDDFLVEQGAPGFFNAAGIKSPGLTAAPAIAEELISLLKGAGLGTTSNPAFIPINARVPLFRECSPEQQKRMIAEDPRYGRIVCRCETVTEGDVVRAIHRPVGARTVDGLKFRTRAGMGRCQGGFCGPRILEILCRELGLDPLSVTKCGTGSEILAGRLRPKGDNDA</sequence>
<comment type="caution">
    <text evidence="4">The sequence shown here is derived from an EMBL/GenBank/DDBJ whole genome shotgun (WGS) entry which is preliminary data.</text>
</comment>
<dbReference type="CDD" id="cd19946">
    <property type="entry name" value="GlpA-like_Fer2_BFD-like"/>
    <property type="match status" value="1"/>
</dbReference>
<name>A0A398D929_9BACT</name>
<dbReference type="Proteomes" id="UP000266489">
    <property type="component" value="Unassembled WGS sequence"/>
</dbReference>
<dbReference type="RefSeq" id="WP_119119650.1">
    <property type="nucleotide sequence ID" value="NZ_QXIT01000062.1"/>
</dbReference>
<dbReference type="EMBL" id="QXIT01000062">
    <property type="protein sequence ID" value="RIE08930.1"/>
    <property type="molecule type" value="Genomic_DNA"/>
</dbReference>
<evidence type="ECO:0000259" key="2">
    <source>
        <dbReference type="Pfam" id="PF04324"/>
    </source>
</evidence>
<dbReference type="PROSITE" id="PS51257">
    <property type="entry name" value="PROKAR_LIPOPROTEIN"/>
    <property type="match status" value="1"/>
</dbReference>
<dbReference type="InterPro" id="IPR007419">
    <property type="entry name" value="BFD-like_2Fe2S-bd_dom"/>
</dbReference>
<gene>
    <name evidence="4" type="ORF">SMC5_03720</name>
    <name evidence="3" type="ORF">SMC6_03380</name>
</gene>
<dbReference type="OrthoDB" id="9801699at2"/>
<evidence type="ECO:0000313" key="3">
    <source>
        <dbReference type="EMBL" id="RIE08930.1"/>
    </source>
</evidence>
<dbReference type="Gene3D" id="1.10.10.1100">
    <property type="entry name" value="BFD-like [2Fe-2S]-binding domain"/>
    <property type="match status" value="1"/>
</dbReference>
<accession>A0A398D929</accession>
<proteinExistence type="predicted"/>
<evidence type="ECO:0000313" key="6">
    <source>
        <dbReference type="Proteomes" id="UP000266489"/>
    </source>
</evidence>
<evidence type="ECO:0000313" key="4">
    <source>
        <dbReference type="EMBL" id="RIE12056.1"/>
    </source>
</evidence>
<dbReference type="Gene3D" id="3.30.9.10">
    <property type="entry name" value="D-Amino Acid Oxidase, subunit A, domain 2"/>
    <property type="match status" value="1"/>
</dbReference>
<dbReference type="Pfam" id="PF04324">
    <property type="entry name" value="Fer2_BFD"/>
    <property type="match status" value="1"/>
</dbReference>
<dbReference type="SUPFAM" id="SSF51905">
    <property type="entry name" value="FAD/NAD(P)-binding domain"/>
    <property type="match status" value="1"/>
</dbReference>
<reference evidence="5 6" key="1">
    <citation type="submission" date="2018-09" db="EMBL/GenBank/DDBJ databases">
        <title>Discovery and Ecogenomic Context for Candidatus Cryosericales, a Global Caldiserica Order Active in Thawing Permafrost.</title>
        <authorList>
            <person name="Martinez M.A."/>
            <person name="Woodcroft B.J."/>
            <person name="Ignacio Espinoza J.C."/>
            <person name="Zayed A."/>
            <person name="Singleton C.M."/>
            <person name="Boyd J."/>
            <person name="Li Y.-F."/>
            <person name="Purvine S."/>
            <person name="Maughan H."/>
            <person name="Hodgkins S.B."/>
            <person name="Anderson D."/>
            <person name="Sederholm M."/>
            <person name="Temperton B."/>
            <person name="Saleska S.R."/>
            <person name="Tyson G.W."/>
            <person name="Rich V.I."/>
        </authorList>
    </citation>
    <scope>NUCLEOTIDE SEQUENCE [LARGE SCALE GENOMIC DNA]</scope>
    <source>
        <strain evidence="4 6">SMC5</strain>
        <strain evidence="3 5">SMC6</strain>
    </source>
</reference>
<dbReference type="InterPro" id="IPR041854">
    <property type="entry name" value="BFD-like_2Fe2S-bd_dom_sf"/>
</dbReference>
<accession>A0A398D362</accession>
<dbReference type="InterPro" id="IPR052745">
    <property type="entry name" value="G3P_Oxidase/Oxidoreductase"/>
</dbReference>
<dbReference type="InterPro" id="IPR006076">
    <property type="entry name" value="FAD-dep_OxRdtase"/>
</dbReference>
<dbReference type="Pfam" id="PF01266">
    <property type="entry name" value="DAO"/>
    <property type="match status" value="1"/>
</dbReference>
<dbReference type="AlphaFoldDB" id="A0A398D929"/>